<sequence>MIELENEGEAVRDTMTTGNWNKAAVSTVLAAGLLLSPLAPALGNVASAATAQQQSIQLLVDNQSIQLSAPIYKENGIVMAPMKDVLDVLGVTSVYETKSGTIIIRDLDVTVSISVGGTKAIVNGATLQAPAAPAVKNGVVYIPVRFIAEKLFIDVSWDAAKNAVKLQTWDFSMAEEEETDDETEWIDQTADVVMTGEEIASMFDESVVMIMTNNAQGSGVVISDHLILTNYHVIEDATSATAYSIYSDEIKIKGIVAWDEQTDLAIITTEDPIDLNYVSLNYSTPSKGSKIYAIGSPQGLQNTISEGIVSNTRYEEGVRYLQINTPIDHGSSGGALFDAYGNLVGITTSGIGNTQAQLNFAVSVLHASILYDTVTETLIKDAAFLEPRLPATLADAPLSTIEKLLKDEFGYASTNYGRAEFSNWEAKRDGEGWLVLSATIDPRFYIYNGSAAEVELRLWSINLGHELHRMLPKERIQVAIDFVRDYSFKPRGFATNEVSQIEAGKWRLRHSVIDMQLQDQMYLKTRF</sequence>
<keyword evidence="1" id="KW-0645">Protease</keyword>
<accession>A0A1A5YL87</accession>
<dbReference type="Pfam" id="PF13365">
    <property type="entry name" value="Trypsin_2"/>
    <property type="match status" value="1"/>
</dbReference>
<dbReference type="GO" id="GO:0004252">
    <property type="term" value="F:serine-type endopeptidase activity"/>
    <property type="evidence" value="ECO:0007669"/>
    <property type="project" value="InterPro"/>
</dbReference>
<dbReference type="Proteomes" id="UP000092024">
    <property type="component" value="Unassembled WGS sequence"/>
</dbReference>
<dbReference type="STRING" id="1844972.A7K91_24530"/>
<keyword evidence="1" id="KW-0378">Hydrolase</keyword>
<gene>
    <name evidence="3" type="ORF">A7K91_24530</name>
</gene>
<dbReference type="InterPro" id="IPR036582">
    <property type="entry name" value="Mao_N_sf"/>
</dbReference>
<reference evidence="3 4" key="1">
    <citation type="submission" date="2016-05" db="EMBL/GenBank/DDBJ databases">
        <title>Paenibacillus oryzae. sp. nov., isolated from the rice root.</title>
        <authorList>
            <person name="Zhang J."/>
            <person name="Zhang X."/>
        </authorList>
    </citation>
    <scope>NUCLEOTIDE SEQUENCE [LARGE SCALE GENOMIC DNA]</scope>
    <source>
        <strain evidence="3 4">1DrF-4</strain>
    </source>
</reference>
<protein>
    <recommendedName>
        <fullName evidence="2">Copper amine oxidase-like N-terminal domain-containing protein</fullName>
    </recommendedName>
</protein>
<dbReference type="PANTHER" id="PTHR43019">
    <property type="entry name" value="SERINE ENDOPROTEASE DEGS"/>
    <property type="match status" value="1"/>
</dbReference>
<evidence type="ECO:0000256" key="1">
    <source>
        <dbReference type="ARBA" id="ARBA00022825"/>
    </source>
</evidence>
<evidence type="ECO:0000313" key="4">
    <source>
        <dbReference type="Proteomes" id="UP000092024"/>
    </source>
</evidence>
<dbReference type="Gene3D" id="2.40.10.120">
    <property type="match status" value="1"/>
</dbReference>
<dbReference type="GO" id="GO:0006508">
    <property type="term" value="P:proteolysis"/>
    <property type="evidence" value="ECO:0007669"/>
    <property type="project" value="InterPro"/>
</dbReference>
<dbReference type="SUPFAM" id="SSF50494">
    <property type="entry name" value="Trypsin-like serine proteases"/>
    <property type="match status" value="1"/>
</dbReference>
<dbReference type="InterPro" id="IPR001940">
    <property type="entry name" value="Peptidase_S1C"/>
</dbReference>
<evidence type="ECO:0000259" key="2">
    <source>
        <dbReference type="Pfam" id="PF07833"/>
    </source>
</evidence>
<dbReference type="AlphaFoldDB" id="A0A1A5YL87"/>
<comment type="caution">
    <text evidence="3">The sequence shown here is derived from an EMBL/GenBank/DDBJ whole genome shotgun (WGS) entry which is preliminary data.</text>
</comment>
<organism evidence="3 4">
    <name type="scientific">Paenibacillus oryzae</name>
    <dbReference type="NCBI Taxonomy" id="1844972"/>
    <lineage>
        <taxon>Bacteria</taxon>
        <taxon>Bacillati</taxon>
        <taxon>Bacillota</taxon>
        <taxon>Bacilli</taxon>
        <taxon>Bacillales</taxon>
        <taxon>Paenibacillaceae</taxon>
        <taxon>Paenibacillus</taxon>
    </lineage>
</organism>
<name>A0A1A5YL87_9BACL</name>
<proteinExistence type="predicted"/>
<dbReference type="SUPFAM" id="SSF55383">
    <property type="entry name" value="Copper amine oxidase, domain N"/>
    <property type="match status" value="1"/>
</dbReference>
<dbReference type="Gene3D" id="3.30.457.10">
    <property type="entry name" value="Copper amine oxidase-like, N-terminal domain"/>
    <property type="match status" value="1"/>
</dbReference>
<dbReference type="PANTHER" id="PTHR43019:SF62">
    <property type="entry name" value="SERINE ENDOPROTEASE DEGS"/>
    <property type="match status" value="1"/>
</dbReference>
<dbReference type="PRINTS" id="PR00834">
    <property type="entry name" value="PROTEASES2C"/>
</dbReference>
<dbReference type="OrthoDB" id="189537at2"/>
<dbReference type="EMBL" id="LYPA01000047">
    <property type="protein sequence ID" value="OBR66386.1"/>
    <property type="molecule type" value="Genomic_DNA"/>
</dbReference>
<feature type="domain" description="Copper amine oxidase-like N-terminal" evidence="2">
    <location>
        <begin position="60"/>
        <end position="165"/>
    </location>
</feature>
<keyword evidence="1" id="KW-0720">Serine protease</keyword>
<dbReference type="InterPro" id="IPR009003">
    <property type="entry name" value="Peptidase_S1_PA"/>
</dbReference>
<dbReference type="RefSeq" id="WP_068682064.1">
    <property type="nucleotide sequence ID" value="NZ_LYPA01000047.1"/>
</dbReference>
<keyword evidence="4" id="KW-1185">Reference proteome</keyword>
<evidence type="ECO:0000313" key="3">
    <source>
        <dbReference type="EMBL" id="OBR66386.1"/>
    </source>
</evidence>
<dbReference type="InterPro" id="IPR012854">
    <property type="entry name" value="Cu_amine_oxidase-like_N"/>
</dbReference>
<dbReference type="Pfam" id="PF07833">
    <property type="entry name" value="Cu_amine_oxidN1"/>
    <property type="match status" value="1"/>
</dbReference>